<dbReference type="EC" id="2.1.1.63" evidence="8"/>
<accession>A0A558BEJ2</accession>
<evidence type="ECO:0000256" key="6">
    <source>
        <dbReference type="ARBA" id="ARBA00049348"/>
    </source>
</evidence>
<comment type="catalytic activity">
    <reaction evidence="1">
        <text>a 4-O-methyl-thymidine in DNA + L-cysteinyl-[protein] = a thymidine in DNA + S-methyl-L-cysteinyl-[protein]</text>
        <dbReference type="Rhea" id="RHEA:53428"/>
        <dbReference type="Rhea" id="RHEA-COMP:10131"/>
        <dbReference type="Rhea" id="RHEA-COMP:10132"/>
        <dbReference type="Rhea" id="RHEA-COMP:13555"/>
        <dbReference type="Rhea" id="RHEA-COMP:13556"/>
        <dbReference type="ChEBI" id="CHEBI:29950"/>
        <dbReference type="ChEBI" id="CHEBI:82612"/>
        <dbReference type="ChEBI" id="CHEBI:137386"/>
        <dbReference type="ChEBI" id="CHEBI:137387"/>
        <dbReference type="EC" id="2.1.1.63"/>
    </reaction>
</comment>
<dbReference type="FunFam" id="1.10.10.10:FF:000410">
    <property type="entry name" value="ADA regulatory protein, putative"/>
    <property type="match status" value="1"/>
</dbReference>
<evidence type="ECO:0000259" key="7">
    <source>
        <dbReference type="Pfam" id="PF01035"/>
    </source>
</evidence>
<evidence type="ECO:0000256" key="5">
    <source>
        <dbReference type="ARBA" id="ARBA00023204"/>
    </source>
</evidence>
<dbReference type="SUPFAM" id="SSF53155">
    <property type="entry name" value="Methylated DNA-protein cysteine methyltransferase domain"/>
    <property type="match status" value="1"/>
</dbReference>
<dbReference type="PANTHER" id="PTHR10815:SF14">
    <property type="entry name" value="BIFUNCTIONAL TRANSCRIPTIONAL ACTIVATOR_DNA REPAIR ENZYME ADA"/>
    <property type="match status" value="1"/>
</dbReference>
<dbReference type="EMBL" id="VMRX01000010">
    <property type="protein sequence ID" value="TVT34930.1"/>
    <property type="molecule type" value="Genomic_DNA"/>
</dbReference>
<dbReference type="InterPro" id="IPR036217">
    <property type="entry name" value="MethylDNA_cys_MeTrfase_DNAb"/>
</dbReference>
<sequence length="168" mass="17918">MHYGITPCSQGQLLASWSEEGLCAIELGDTDEELVALLHAHFSGQVLKPATAGNADILDPVRQFVDTPTGSLGMPLAPKGTVFQKEVWQALLRIPAGTTVSYSELARMLGRPKATRAVATACAANKLAVVIPCHRVVRSDGSLGGYRWGIERKRALLNLEARLPASAS</sequence>
<gene>
    <name evidence="8" type="ORF">FHK81_04510</name>
</gene>
<keyword evidence="4" id="KW-0227">DNA damage</keyword>
<dbReference type="InterPro" id="IPR036631">
    <property type="entry name" value="MGMT_N_sf"/>
</dbReference>
<dbReference type="GO" id="GO:0003908">
    <property type="term" value="F:methylated-DNA-[protein]-cysteine S-methyltransferase activity"/>
    <property type="evidence" value="ECO:0007669"/>
    <property type="project" value="UniProtKB-EC"/>
</dbReference>
<dbReference type="CDD" id="cd06445">
    <property type="entry name" value="ATase"/>
    <property type="match status" value="1"/>
</dbReference>
<evidence type="ECO:0000256" key="3">
    <source>
        <dbReference type="ARBA" id="ARBA00022679"/>
    </source>
</evidence>
<dbReference type="RefSeq" id="WP_273132601.1">
    <property type="nucleotide sequence ID" value="NZ_VMRX01000010.1"/>
</dbReference>
<dbReference type="GO" id="GO:0006281">
    <property type="term" value="P:DNA repair"/>
    <property type="evidence" value="ECO:0007669"/>
    <property type="project" value="UniProtKB-KW"/>
</dbReference>
<name>A0A558BEJ2_9GAMM</name>
<keyword evidence="2 8" id="KW-0489">Methyltransferase</keyword>
<evidence type="ECO:0000313" key="9">
    <source>
        <dbReference type="Proteomes" id="UP000319142"/>
    </source>
</evidence>
<dbReference type="Proteomes" id="UP000319142">
    <property type="component" value="Unassembled WGS sequence"/>
</dbReference>
<dbReference type="PANTHER" id="PTHR10815">
    <property type="entry name" value="METHYLATED-DNA--PROTEIN-CYSTEINE METHYLTRANSFERASE"/>
    <property type="match status" value="1"/>
</dbReference>
<organism evidence="8 9">
    <name type="scientific">Marinobacter vinifirmus</name>
    <dbReference type="NCBI Taxonomy" id="355591"/>
    <lineage>
        <taxon>Bacteria</taxon>
        <taxon>Pseudomonadati</taxon>
        <taxon>Pseudomonadota</taxon>
        <taxon>Gammaproteobacteria</taxon>
        <taxon>Pseudomonadales</taxon>
        <taxon>Marinobacteraceae</taxon>
        <taxon>Marinobacter</taxon>
    </lineage>
</organism>
<dbReference type="NCBIfam" id="TIGR00589">
    <property type="entry name" value="ogt"/>
    <property type="match status" value="1"/>
</dbReference>
<comment type="caution">
    <text evidence="8">The sequence shown here is derived from an EMBL/GenBank/DDBJ whole genome shotgun (WGS) entry which is preliminary data.</text>
</comment>
<dbReference type="GO" id="GO:0032259">
    <property type="term" value="P:methylation"/>
    <property type="evidence" value="ECO:0007669"/>
    <property type="project" value="UniProtKB-KW"/>
</dbReference>
<dbReference type="SUPFAM" id="SSF46767">
    <property type="entry name" value="Methylated DNA-protein cysteine methyltransferase, C-terminal domain"/>
    <property type="match status" value="1"/>
</dbReference>
<comment type="catalytic activity">
    <reaction evidence="6">
        <text>a 6-O-methyl-2'-deoxyguanosine in DNA + L-cysteinyl-[protein] = S-methyl-L-cysteinyl-[protein] + a 2'-deoxyguanosine in DNA</text>
        <dbReference type="Rhea" id="RHEA:24000"/>
        <dbReference type="Rhea" id="RHEA-COMP:10131"/>
        <dbReference type="Rhea" id="RHEA-COMP:10132"/>
        <dbReference type="Rhea" id="RHEA-COMP:11367"/>
        <dbReference type="Rhea" id="RHEA-COMP:11368"/>
        <dbReference type="ChEBI" id="CHEBI:29950"/>
        <dbReference type="ChEBI" id="CHEBI:82612"/>
        <dbReference type="ChEBI" id="CHEBI:85445"/>
        <dbReference type="ChEBI" id="CHEBI:85448"/>
        <dbReference type="EC" id="2.1.1.63"/>
    </reaction>
</comment>
<dbReference type="Gene3D" id="3.30.160.70">
    <property type="entry name" value="Methylated DNA-protein cysteine methyltransferase domain"/>
    <property type="match status" value="1"/>
</dbReference>
<dbReference type="PROSITE" id="PS00374">
    <property type="entry name" value="MGMT"/>
    <property type="match status" value="1"/>
</dbReference>
<dbReference type="Pfam" id="PF01035">
    <property type="entry name" value="DNA_binding_1"/>
    <property type="match status" value="1"/>
</dbReference>
<reference evidence="8 9" key="1">
    <citation type="submission" date="2019-07" db="EMBL/GenBank/DDBJ databases">
        <title>The pathways for chlorine oxyanion respiration interact through the shared metabolite chlorate.</title>
        <authorList>
            <person name="Barnum T.P."/>
            <person name="Cheng Y."/>
            <person name="Hill K.A."/>
            <person name="Lucas L.N."/>
            <person name="Carlson H.K."/>
            <person name="Coates J.D."/>
        </authorList>
    </citation>
    <scope>NUCLEOTIDE SEQUENCE [LARGE SCALE GENOMIC DNA]</scope>
    <source>
        <strain evidence="8">UCB</strain>
    </source>
</reference>
<keyword evidence="5" id="KW-0234">DNA repair</keyword>
<proteinExistence type="predicted"/>
<dbReference type="AlphaFoldDB" id="A0A558BEJ2"/>
<keyword evidence="3 8" id="KW-0808">Transferase</keyword>
<dbReference type="InterPro" id="IPR001497">
    <property type="entry name" value="MethylDNA_cys_MeTrfase_AS"/>
</dbReference>
<protein>
    <submittedName>
        <fullName evidence="8">Methylated-DNA--[protein]-cysteine S-methyltransferase</fullName>
        <ecNumber evidence="8">2.1.1.63</ecNumber>
    </submittedName>
</protein>
<dbReference type="Gene3D" id="1.10.10.10">
    <property type="entry name" value="Winged helix-like DNA-binding domain superfamily/Winged helix DNA-binding domain"/>
    <property type="match status" value="1"/>
</dbReference>
<evidence type="ECO:0000256" key="4">
    <source>
        <dbReference type="ARBA" id="ARBA00022763"/>
    </source>
</evidence>
<dbReference type="InterPro" id="IPR036388">
    <property type="entry name" value="WH-like_DNA-bd_sf"/>
</dbReference>
<feature type="domain" description="Methylated-DNA-[protein]-cysteine S-methyltransferase DNA binding" evidence="7">
    <location>
        <begin position="83"/>
        <end position="161"/>
    </location>
</feature>
<dbReference type="InterPro" id="IPR014048">
    <property type="entry name" value="MethylDNA_cys_MeTrfase_DNA-bd"/>
</dbReference>
<evidence type="ECO:0000313" key="8">
    <source>
        <dbReference type="EMBL" id="TVT34930.1"/>
    </source>
</evidence>
<evidence type="ECO:0000256" key="2">
    <source>
        <dbReference type="ARBA" id="ARBA00022603"/>
    </source>
</evidence>
<evidence type="ECO:0000256" key="1">
    <source>
        <dbReference type="ARBA" id="ARBA00001286"/>
    </source>
</evidence>